<organism evidence="1 2">
    <name type="scientific">Neptunicoccus cionae</name>
    <dbReference type="NCBI Taxonomy" id="2035344"/>
    <lineage>
        <taxon>Bacteria</taxon>
        <taxon>Pseudomonadati</taxon>
        <taxon>Pseudomonadota</taxon>
        <taxon>Alphaproteobacteria</taxon>
        <taxon>Rhodobacterales</taxon>
        <taxon>Paracoccaceae</taxon>
        <taxon>Neptunicoccus</taxon>
    </lineage>
</organism>
<evidence type="ECO:0000313" key="2">
    <source>
        <dbReference type="Proteomes" id="UP000628017"/>
    </source>
</evidence>
<evidence type="ECO:0008006" key="3">
    <source>
        <dbReference type="Google" id="ProtNLM"/>
    </source>
</evidence>
<dbReference type="InterPro" id="IPR021848">
    <property type="entry name" value="HODM_asu-like"/>
</dbReference>
<name>A0A916VNK9_9RHOB</name>
<protein>
    <recommendedName>
        <fullName evidence="3">DUF3445 domain-containing protein</fullName>
    </recommendedName>
</protein>
<dbReference type="EMBL" id="BMKA01000001">
    <property type="protein sequence ID" value="GGA11918.1"/>
    <property type="molecule type" value="Genomic_DNA"/>
</dbReference>
<proteinExistence type="predicted"/>
<dbReference type="Proteomes" id="UP000628017">
    <property type="component" value="Unassembled WGS sequence"/>
</dbReference>
<comment type="caution">
    <text evidence="1">The sequence shown here is derived from an EMBL/GenBank/DDBJ whole genome shotgun (WGS) entry which is preliminary data.</text>
</comment>
<dbReference type="Pfam" id="PF11927">
    <property type="entry name" value="HODM_asu-like"/>
    <property type="match status" value="1"/>
</dbReference>
<reference evidence="1" key="1">
    <citation type="journal article" date="2014" name="Int. J. Syst. Evol. Microbiol.">
        <title>Complete genome sequence of Corynebacterium casei LMG S-19264T (=DSM 44701T), isolated from a smear-ripened cheese.</title>
        <authorList>
            <consortium name="US DOE Joint Genome Institute (JGI-PGF)"/>
            <person name="Walter F."/>
            <person name="Albersmeier A."/>
            <person name="Kalinowski J."/>
            <person name="Ruckert C."/>
        </authorList>
    </citation>
    <scope>NUCLEOTIDE SEQUENCE</scope>
    <source>
        <strain evidence="1">CGMCC 1.15880</strain>
    </source>
</reference>
<dbReference type="RefSeq" id="WP_188671512.1">
    <property type="nucleotide sequence ID" value="NZ_BMKA01000001.1"/>
</dbReference>
<sequence length="270" mass="30794">MPRHLETITQSKLYVEPWRNPATKRLPGVNLLNWNDWLLVDDAFARQMEYRDHLLTSNRDAVFDAKPCADAASEELLAKVCENLTYKHGYSVENDQVIRPDGAAIRLNKDHPLAVAGRLVQQDFCLLERGANEHVLRGAVLCFPSNWRLGDKMDRPMSAIHAPVQSYGAELGTRVQRIFDNIGETNPVWRANYLLYGTANLFQPDRERVVDRTSGKWVRVERQSLVYLPESKYLAFGIHTHIVPITTFSPDEKAAFLEAWANHKHYAVSG</sequence>
<keyword evidence="2" id="KW-1185">Reference proteome</keyword>
<evidence type="ECO:0000313" key="1">
    <source>
        <dbReference type="EMBL" id="GGA11918.1"/>
    </source>
</evidence>
<dbReference type="AlphaFoldDB" id="A0A916VNK9"/>
<accession>A0A916VNK9</accession>
<gene>
    <name evidence="1" type="ORF">GCM10011498_10170</name>
</gene>
<reference evidence="1" key="2">
    <citation type="submission" date="2020-09" db="EMBL/GenBank/DDBJ databases">
        <authorList>
            <person name="Sun Q."/>
            <person name="Zhou Y."/>
        </authorList>
    </citation>
    <scope>NUCLEOTIDE SEQUENCE</scope>
    <source>
        <strain evidence="1">CGMCC 1.15880</strain>
    </source>
</reference>